<keyword evidence="1" id="KW-0472">Membrane</keyword>
<name>A0ABP8TPZ9_9ACTN</name>
<evidence type="ECO:0000256" key="1">
    <source>
        <dbReference type="SAM" id="Phobius"/>
    </source>
</evidence>
<comment type="caution">
    <text evidence="2">The sequence shown here is derived from an EMBL/GenBank/DDBJ whole genome shotgun (WGS) entry which is preliminary data.</text>
</comment>
<dbReference type="InterPro" id="IPR045728">
    <property type="entry name" value="DUF6082"/>
</dbReference>
<keyword evidence="1" id="KW-1133">Transmembrane helix</keyword>
<dbReference type="Pfam" id="PF19560">
    <property type="entry name" value="DUF6082"/>
    <property type="match status" value="1"/>
</dbReference>
<dbReference type="RefSeq" id="WP_345361351.1">
    <property type="nucleotide sequence ID" value="NZ_BAABHJ010000023.1"/>
</dbReference>
<keyword evidence="3" id="KW-1185">Reference proteome</keyword>
<sequence length="262" mass="29108">MDALPSGQRSPWINDITGPIRRASRPAALVCVGVMILALITLSPLALEFIADRGHVDWTRLGNVGQAYGAISAILSAFALVAVSISLALQAKESLANRRQVNRSIHMRLAEIAMSDPVYMQCWGPGADKVSHDESRRTQFLNLMVSFWYMQWELRDVSDEGLRSMAVDNLFHTDAGRRFWLDQREQWTANSIGSRLNRFREVLDEALASALRSGLDDQATAYQGKGTTRLEPRQTAGVIAVASTTTAVCLLARRLLRARRLQ</sequence>
<accession>A0ABP8TPZ9</accession>
<dbReference type="Proteomes" id="UP001500212">
    <property type="component" value="Unassembled WGS sequence"/>
</dbReference>
<feature type="transmembrane region" description="Helical" evidence="1">
    <location>
        <begin position="27"/>
        <end position="47"/>
    </location>
</feature>
<feature type="transmembrane region" description="Helical" evidence="1">
    <location>
        <begin position="67"/>
        <end position="89"/>
    </location>
</feature>
<evidence type="ECO:0000313" key="2">
    <source>
        <dbReference type="EMBL" id="GAA4613414.1"/>
    </source>
</evidence>
<dbReference type="EMBL" id="BAABHJ010000023">
    <property type="protein sequence ID" value="GAA4613414.1"/>
    <property type="molecule type" value="Genomic_DNA"/>
</dbReference>
<proteinExistence type="predicted"/>
<protein>
    <recommendedName>
        <fullName evidence="4">DUF4760 domain-containing protein</fullName>
    </recommendedName>
</protein>
<gene>
    <name evidence="2" type="ORF">GCM10023195_58020</name>
</gene>
<evidence type="ECO:0008006" key="4">
    <source>
        <dbReference type="Google" id="ProtNLM"/>
    </source>
</evidence>
<organism evidence="2 3">
    <name type="scientific">Actinoallomurus liliacearum</name>
    <dbReference type="NCBI Taxonomy" id="1080073"/>
    <lineage>
        <taxon>Bacteria</taxon>
        <taxon>Bacillati</taxon>
        <taxon>Actinomycetota</taxon>
        <taxon>Actinomycetes</taxon>
        <taxon>Streptosporangiales</taxon>
        <taxon>Thermomonosporaceae</taxon>
        <taxon>Actinoallomurus</taxon>
    </lineage>
</organism>
<evidence type="ECO:0000313" key="3">
    <source>
        <dbReference type="Proteomes" id="UP001500212"/>
    </source>
</evidence>
<keyword evidence="1" id="KW-0812">Transmembrane</keyword>
<reference evidence="3" key="1">
    <citation type="journal article" date="2019" name="Int. J. Syst. Evol. Microbiol.">
        <title>The Global Catalogue of Microorganisms (GCM) 10K type strain sequencing project: providing services to taxonomists for standard genome sequencing and annotation.</title>
        <authorList>
            <consortium name="The Broad Institute Genomics Platform"/>
            <consortium name="The Broad Institute Genome Sequencing Center for Infectious Disease"/>
            <person name="Wu L."/>
            <person name="Ma J."/>
        </authorList>
    </citation>
    <scope>NUCLEOTIDE SEQUENCE [LARGE SCALE GENOMIC DNA]</scope>
    <source>
        <strain evidence="3">JCM 17938</strain>
    </source>
</reference>